<dbReference type="EMBL" id="BAAAZC010000031">
    <property type="protein sequence ID" value="GAA3990495.1"/>
    <property type="molecule type" value="Genomic_DNA"/>
</dbReference>
<name>A0ABP7R063_9SPHI</name>
<organism evidence="4 5">
    <name type="scientific">Mucilaginibacter dorajii</name>
    <dbReference type="NCBI Taxonomy" id="692994"/>
    <lineage>
        <taxon>Bacteria</taxon>
        <taxon>Pseudomonadati</taxon>
        <taxon>Bacteroidota</taxon>
        <taxon>Sphingobacteriia</taxon>
        <taxon>Sphingobacteriales</taxon>
        <taxon>Sphingobacteriaceae</taxon>
        <taxon>Mucilaginibacter</taxon>
    </lineage>
</organism>
<comment type="caution">
    <text evidence="4">The sequence shown here is derived from an EMBL/GenBank/DDBJ whole genome shotgun (WGS) entry which is preliminary data.</text>
</comment>
<reference evidence="5" key="1">
    <citation type="journal article" date="2019" name="Int. J. Syst. Evol. Microbiol.">
        <title>The Global Catalogue of Microorganisms (GCM) 10K type strain sequencing project: providing services to taxonomists for standard genome sequencing and annotation.</title>
        <authorList>
            <consortium name="The Broad Institute Genomics Platform"/>
            <consortium name="The Broad Institute Genome Sequencing Center for Infectious Disease"/>
            <person name="Wu L."/>
            <person name="Ma J."/>
        </authorList>
    </citation>
    <scope>NUCLEOTIDE SEQUENCE [LARGE SCALE GENOMIC DNA]</scope>
    <source>
        <strain evidence="5">JCM 16601</strain>
    </source>
</reference>
<sequence>MTRKDFQELLRKVNSGKASPEEEKALFDWYAAFEQEPLPPEALLTAWEQKELLADLRSKTTSAHGVNRSLSVVYKIAATIVLGGCMLLTWQFYNGRQKTVALDYATVPKGARRKLVLSDSSIVWLNADSKLSYPEHFGNHSREITLSGEAYFEIKHDASRPFTVHTNNIDIRVLGTVFDVKAYPSDPQVEASLIRGSVRVTINNGSRSGQQVMLRPNQKFVLSDVSQADGKKENTAVDPQNMVKETAASQLVKETGWRNNSLSFENERLADLAPRLERWFDIKFVIQKPEMNNLRFTGTLDNASLETVMQALMLSGHFNYRKEGDNTIVIY</sequence>
<evidence type="ECO:0000256" key="1">
    <source>
        <dbReference type="SAM" id="Phobius"/>
    </source>
</evidence>
<accession>A0ABP7R063</accession>
<evidence type="ECO:0000259" key="3">
    <source>
        <dbReference type="Pfam" id="PF16344"/>
    </source>
</evidence>
<dbReference type="InterPro" id="IPR006860">
    <property type="entry name" value="FecR"/>
</dbReference>
<dbReference type="RefSeq" id="WP_259086707.1">
    <property type="nucleotide sequence ID" value="NZ_BAAAZC010000031.1"/>
</dbReference>
<evidence type="ECO:0000313" key="5">
    <source>
        <dbReference type="Proteomes" id="UP001500742"/>
    </source>
</evidence>
<evidence type="ECO:0000313" key="4">
    <source>
        <dbReference type="EMBL" id="GAA3990495.1"/>
    </source>
</evidence>
<evidence type="ECO:0000259" key="2">
    <source>
        <dbReference type="Pfam" id="PF04773"/>
    </source>
</evidence>
<gene>
    <name evidence="4" type="ORF">GCM10022210_50130</name>
</gene>
<dbReference type="InterPro" id="IPR032508">
    <property type="entry name" value="FecR_C"/>
</dbReference>
<dbReference type="Pfam" id="PF16344">
    <property type="entry name" value="FecR_C"/>
    <property type="match status" value="1"/>
</dbReference>
<dbReference type="PANTHER" id="PTHR30273">
    <property type="entry name" value="PERIPLASMIC SIGNAL SENSOR AND SIGMA FACTOR ACTIVATOR FECR-RELATED"/>
    <property type="match status" value="1"/>
</dbReference>
<feature type="domain" description="Protein FecR C-terminal" evidence="3">
    <location>
        <begin position="262"/>
        <end position="329"/>
    </location>
</feature>
<keyword evidence="1" id="KW-0472">Membrane</keyword>
<dbReference type="Gene3D" id="2.60.120.1440">
    <property type="match status" value="1"/>
</dbReference>
<dbReference type="InterPro" id="IPR012373">
    <property type="entry name" value="Ferrdict_sens_TM"/>
</dbReference>
<dbReference type="Gene3D" id="3.55.50.30">
    <property type="match status" value="1"/>
</dbReference>
<dbReference type="Proteomes" id="UP001500742">
    <property type="component" value="Unassembled WGS sequence"/>
</dbReference>
<keyword evidence="1" id="KW-1133">Transmembrane helix</keyword>
<dbReference type="PANTHER" id="PTHR30273:SF2">
    <property type="entry name" value="PROTEIN FECR"/>
    <property type="match status" value="1"/>
</dbReference>
<keyword evidence="1" id="KW-0812">Transmembrane</keyword>
<proteinExistence type="predicted"/>
<feature type="transmembrane region" description="Helical" evidence="1">
    <location>
        <begin position="72"/>
        <end position="93"/>
    </location>
</feature>
<dbReference type="PIRSF" id="PIRSF018266">
    <property type="entry name" value="FecR"/>
    <property type="match status" value="1"/>
</dbReference>
<feature type="domain" description="FecR protein" evidence="2">
    <location>
        <begin position="106"/>
        <end position="199"/>
    </location>
</feature>
<protein>
    <submittedName>
        <fullName evidence="4">DUF4974 domain-containing protein</fullName>
    </submittedName>
</protein>
<dbReference type="Pfam" id="PF04773">
    <property type="entry name" value="FecR"/>
    <property type="match status" value="1"/>
</dbReference>
<keyword evidence="5" id="KW-1185">Reference proteome</keyword>